<keyword evidence="2 3" id="KW-0040">ANK repeat</keyword>
<dbReference type="SUPFAM" id="SSF48403">
    <property type="entry name" value="Ankyrin repeat"/>
    <property type="match status" value="1"/>
</dbReference>
<sequence>MRRVSFWRLEREGSELSHTLAASASSSQRRFSAMSWLPSQHPPPPELSFSSLLALGFTDGFVDILRFQEKGAQGALELLHRIQLSPGGLAVCHLLGIPSDGLKRMVAGTARALYMWQEKEPTKVRRSTEHESEIAGMAGDGLFSKIFTLSKAGVVRVWLMPEEASGDKWPPLLQFDCRRQQQQQQGDFGFRALGIAASFHGTHIMFVGRRVTSDKGRQTLTFPSGVESFVRTVRVPGYVEAHAQRLELFVQVCRYMHESATPAARQSLGDVKVTETFKWWWDLEQLARKEVKQRERALIVEALEEERKQFHRSEHEDEHGAATQHRSSPLHLSCKNGNVWISNLLVLLGSDVNARDKNGCTPLSLASFNGSQEIVRCLLDHRANVGAADSDNLTALHWASARGHRGIVELLLQHSPDMAGRGGGPSVLEVAHEMVKDLILAAGGACSSEPPPGRHCQD</sequence>
<evidence type="ECO:0000256" key="2">
    <source>
        <dbReference type="ARBA" id="ARBA00023043"/>
    </source>
</evidence>
<dbReference type="SUPFAM" id="SSF50978">
    <property type="entry name" value="WD40 repeat-like"/>
    <property type="match status" value="1"/>
</dbReference>
<reference evidence="5" key="1">
    <citation type="submission" date="2021-01" db="EMBL/GenBank/DDBJ databases">
        <authorList>
            <person name="Corre E."/>
            <person name="Pelletier E."/>
            <person name="Niang G."/>
            <person name="Scheremetjew M."/>
            <person name="Finn R."/>
            <person name="Kale V."/>
            <person name="Holt S."/>
            <person name="Cochrane G."/>
            <person name="Meng A."/>
            <person name="Brown T."/>
            <person name="Cohen L."/>
        </authorList>
    </citation>
    <scope>NUCLEOTIDE SEQUENCE</scope>
    <source>
        <strain evidence="5">CCMP 2712</strain>
    </source>
</reference>
<dbReference type="EMBL" id="HBKN01024187">
    <property type="protein sequence ID" value="CAE2306521.1"/>
    <property type="molecule type" value="Transcribed_RNA"/>
</dbReference>
<feature type="repeat" description="ANK" evidence="3">
    <location>
        <begin position="358"/>
        <end position="390"/>
    </location>
</feature>
<dbReference type="AlphaFoldDB" id="A0A7S4KV54"/>
<feature type="region of interest" description="Disordered" evidence="4">
    <location>
        <begin position="309"/>
        <end position="329"/>
    </location>
</feature>
<name>A0A7S4KV54_GUITH</name>
<evidence type="ECO:0000256" key="4">
    <source>
        <dbReference type="SAM" id="MobiDB-lite"/>
    </source>
</evidence>
<proteinExistence type="predicted"/>
<dbReference type="Gene3D" id="1.25.40.20">
    <property type="entry name" value="Ankyrin repeat-containing domain"/>
    <property type="match status" value="1"/>
</dbReference>
<feature type="repeat" description="ANK" evidence="3">
    <location>
        <begin position="325"/>
        <end position="357"/>
    </location>
</feature>
<dbReference type="InterPro" id="IPR036770">
    <property type="entry name" value="Ankyrin_rpt-contain_sf"/>
</dbReference>
<gene>
    <name evidence="5" type="ORF">GTHE00462_LOCUS18906</name>
</gene>
<dbReference type="Pfam" id="PF12796">
    <property type="entry name" value="Ank_2"/>
    <property type="match status" value="1"/>
</dbReference>
<dbReference type="PROSITE" id="PS50297">
    <property type="entry name" value="ANK_REP_REGION"/>
    <property type="match status" value="3"/>
</dbReference>
<evidence type="ECO:0000313" key="5">
    <source>
        <dbReference type="EMBL" id="CAE2306521.1"/>
    </source>
</evidence>
<dbReference type="PANTHER" id="PTHR24171:SF9">
    <property type="entry name" value="ANKYRIN REPEAT DOMAIN-CONTAINING PROTEIN 39"/>
    <property type="match status" value="1"/>
</dbReference>
<dbReference type="InterPro" id="IPR002110">
    <property type="entry name" value="Ankyrin_rpt"/>
</dbReference>
<dbReference type="InterPro" id="IPR036322">
    <property type="entry name" value="WD40_repeat_dom_sf"/>
</dbReference>
<feature type="compositionally biased region" description="Basic and acidic residues" evidence="4">
    <location>
        <begin position="309"/>
        <end position="320"/>
    </location>
</feature>
<keyword evidence="1" id="KW-0677">Repeat</keyword>
<protein>
    <submittedName>
        <fullName evidence="5">Uncharacterized protein</fullName>
    </submittedName>
</protein>
<dbReference type="PROSITE" id="PS50088">
    <property type="entry name" value="ANK_REPEAT"/>
    <property type="match status" value="3"/>
</dbReference>
<dbReference type="PANTHER" id="PTHR24171">
    <property type="entry name" value="ANKYRIN REPEAT DOMAIN-CONTAINING PROTEIN 39-RELATED"/>
    <property type="match status" value="1"/>
</dbReference>
<evidence type="ECO:0000256" key="1">
    <source>
        <dbReference type="ARBA" id="ARBA00022737"/>
    </source>
</evidence>
<evidence type="ECO:0000256" key="3">
    <source>
        <dbReference type="PROSITE-ProRule" id="PRU00023"/>
    </source>
</evidence>
<organism evidence="5">
    <name type="scientific">Guillardia theta</name>
    <name type="common">Cryptophyte</name>
    <name type="synonym">Cryptomonas phi</name>
    <dbReference type="NCBI Taxonomy" id="55529"/>
    <lineage>
        <taxon>Eukaryota</taxon>
        <taxon>Cryptophyceae</taxon>
        <taxon>Pyrenomonadales</taxon>
        <taxon>Geminigeraceae</taxon>
        <taxon>Guillardia</taxon>
    </lineage>
</organism>
<dbReference type="SMART" id="SM00248">
    <property type="entry name" value="ANK"/>
    <property type="match status" value="3"/>
</dbReference>
<accession>A0A7S4KV54</accession>
<feature type="repeat" description="ANK" evidence="3">
    <location>
        <begin position="391"/>
        <end position="423"/>
    </location>
</feature>